<feature type="domain" description="PilZ" evidence="4">
    <location>
        <begin position="110"/>
        <end position="220"/>
    </location>
</feature>
<accession>A0A1I2Q457</accession>
<proteinExistence type="predicted"/>
<dbReference type="InterPro" id="IPR012349">
    <property type="entry name" value="Split_barrel_FMN-bd"/>
</dbReference>
<dbReference type="Pfam" id="PF12945">
    <property type="entry name" value="PilZNR"/>
    <property type="match status" value="1"/>
</dbReference>
<dbReference type="OrthoDB" id="5735035at2"/>
<evidence type="ECO:0000259" key="4">
    <source>
        <dbReference type="Pfam" id="PF07238"/>
    </source>
</evidence>
<feature type="domain" description="Type III secretion system flagellar brake protein YcgR PilZN" evidence="5">
    <location>
        <begin position="21"/>
        <end position="101"/>
    </location>
</feature>
<dbReference type="EMBL" id="FOOU01000004">
    <property type="protein sequence ID" value="SFG20626.1"/>
    <property type="molecule type" value="Genomic_DNA"/>
</dbReference>
<dbReference type="Proteomes" id="UP000198623">
    <property type="component" value="Unassembled WGS sequence"/>
</dbReference>
<gene>
    <name evidence="6" type="ORF">SAMN05216175_104117</name>
</gene>
<keyword evidence="1" id="KW-0973">c-di-GMP</keyword>
<dbReference type="Pfam" id="PF07238">
    <property type="entry name" value="PilZ"/>
    <property type="match status" value="1"/>
</dbReference>
<dbReference type="GO" id="GO:0035438">
    <property type="term" value="F:cyclic-di-GMP binding"/>
    <property type="evidence" value="ECO:0007669"/>
    <property type="project" value="InterPro"/>
</dbReference>
<evidence type="ECO:0000256" key="1">
    <source>
        <dbReference type="ARBA" id="ARBA00022636"/>
    </source>
</evidence>
<evidence type="ECO:0000256" key="2">
    <source>
        <dbReference type="ARBA" id="ARBA00022741"/>
    </source>
</evidence>
<sequence length="232" mass="25908">MIKKLSARQNEKSLKALMPAVGETVSVQFQVPRKRFTLKLLGFKENGSVILSAPKGSVNTLNLEGARLTATLMAGNRRCAFVSRLLKANPSPYPHWHLAYPETVEYHRVRTHPRIPVNLAVSIDHQDEVQAAKLGMPRILHTQDISLSGISVDASSALGQVGDKYFLTLRFQVNAMDQVILLPAVLRTIENVEPGVMLHGLEFESLEEETQLLITAFVYQQYLSELGYLEDE</sequence>
<protein>
    <submittedName>
        <fullName evidence="6">Protein YcgR</fullName>
    </submittedName>
</protein>
<dbReference type="SUPFAM" id="SSF141371">
    <property type="entry name" value="PilZ domain-like"/>
    <property type="match status" value="2"/>
</dbReference>
<dbReference type="Gene3D" id="2.40.10.220">
    <property type="entry name" value="predicted glycosyltransferase like domains"/>
    <property type="match status" value="1"/>
</dbReference>
<keyword evidence="7" id="KW-1185">Reference proteome</keyword>
<evidence type="ECO:0000259" key="5">
    <source>
        <dbReference type="Pfam" id="PF12945"/>
    </source>
</evidence>
<reference evidence="7" key="1">
    <citation type="submission" date="2016-10" db="EMBL/GenBank/DDBJ databases">
        <authorList>
            <person name="Varghese N."/>
            <person name="Submissions S."/>
        </authorList>
    </citation>
    <scope>NUCLEOTIDE SEQUENCE [LARGE SCALE GENOMIC DNA]</scope>
    <source>
        <strain evidence="7">CGMCC 1.10971</strain>
    </source>
</reference>
<name>A0A1I2Q457_9GAMM</name>
<dbReference type="STRING" id="1045558.SAMN05216175_104117"/>
<evidence type="ECO:0000256" key="3">
    <source>
        <dbReference type="ARBA" id="ARBA00023143"/>
    </source>
</evidence>
<keyword evidence="2" id="KW-0547">Nucleotide-binding</keyword>
<organism evidence="6 7">
    <name type="scientific">Neptunomonas qingdaonensis</name>
    <dbReference type="NCBI Taxonomy" id="1045558"/>
    <lineage>
        <taxon>Bacteria</taxon>
        <taxon>Pseudomonadati</taxon>
        <taxon>Pseudomonadota</taxon>
        <taxon>Gammaproteobacteria</taxon>
        <taxon>Oceanospirillales</taxon>
        <taxon>Oceanospirillaceae</taxon>
        <taxon>Neptunomonas</taxon>
    </lineage>
</organism>
<dbReference type="InterPro" id="IPR009926">
    <property type="entry name" value="T3SS_YcgR_PilZN"/>
</dbReference>
<evidence type="ECO:0000313" key="7">
    <source>
        <dbReference type="Proteomes" id="UP000198623"/>
    </source>
</evidence>
<dbReference type="AlphaFoldDB" id="A0A1I2Q457"/>
<dbReference type="InterPro" id="IPR009875">
    <property type="entry name" value="PilZ_domain"/>
</dbReference>
<dbReference type="RefSeq" id="WP_090726390.1">
    <property type="nucleotide sequence ID" value="NZ_FOOU01000004.1"/>
</dbReference>
<dbReference type="Gene3D" id="2.30.110.10">
    <property type="entry name" value="Electron Transport, Fmn-binding Protein, Chain A"/>
    <property type="match status" value="1"/>
</dbReference>
<evidence type="ECO:0000313" key="6">
    <source>
        <dbReference type="EMBL" id="SFG20626.1"/>
    </source>
</evidence>
<keyword evidence="3" id="KW-0975">Bacterial flagellum</keyword>